<comment type="caution">
    <text evidence="2">The sequence shown here is derived from an EMBL/GenBank/DDBJ whole genome shotgun (WGS) entry which is preliminary data.</text>
</comment>
<gene>
    <name evidence="2" type="ORF">E2C01_068951</name>
</gene>
<feature type="transmembrane region" description="Helical" evidence="1">
    <location>
        <begin position="115"/>
        <end position="137"/>
    </location>
</feature>
<dbReference type="EMBL" id="VSRR010039234">
    <property type="protein sequence ID" value="MPC74587.1"/>
    <property type="molecule type" value="Genomic_DNA"/>
</dbReference>
<dbReference type="Proteomes" id="UP000324222">
    <property type="component" value="Unassembled WGS sequence"/>
</dbReference>
<keyword evidence="3" id="KW-1185">Reference proteome</keyword>
<keyword evidence="1" id="KW-0812">Transmembrane</keyword>
<reference evidence="2 3" key="1">
    <citation type="submission" date="2019-05" db="EMBL/GenBank/DDBJ databases">
        <title>Another draft genome of Portunus trituberculatus and its Hox gene families provides insights of decapod evolution.</title>
        <authorList>
            <person name="Jeong J.-H."/>
            <person name="Song I."/>
            <person name="Kim S."/>
            <person name="Choi T."/>
            <person name="Kim D."/>
            <person name="Ryu S."/>
            <person name="Kim W."/>
        </authorList>
    </citation>
    <scope>NUCLEOTIDE SEQUENCE [LARGE SCALE GENOMIC DNA]</scope>
    <source>
        <tissue evidence="2">Muscle</tissue>
    </source>
</reference>
<keyword evidence="1" id="KW-0472">Membrane</keyword>
<sequence length="145" mass="15887">MANAATIIRKQHIFHTARDEGYCSLQSSPEDAHDPNTITTTTTTAALKIVTQEDAATTASSVTASKDTTNIKRRNSKSLPRDFIKKRINAALEKAGRNPIDDTDQFLQYNGRKKISMLGLVSACSGFMHLLLVFMLVDEDTGMPA</sequence>
<protein>
    <submittedName>
        <fullName evidence="2">Uncharacterized protein</fullName>
    </submittedName>
</protein>
<evidence type="ECO:0000313" key="2">
    <source>
        <dbReference type="EMBL" id="MPC74587.1"/>
    </source>
</evidence>
<organism evidence="2 3">
    <name type="scientific">Portunus trituberculatus</name>
    <name type="common">Swimming crab</name>
    <name type="synonym">Neptunus trituberculatus</name>
    <dbReference type="NCBI Taxonomy" id="210409"/>
    <lineage>
        <taxon>Eukaryota</taxon>
        <taxon>Metazoa</taxon>
        <taxon>Ecdysozoa</taxon>
        <taxon>Arthropoda</taxon>
        <taxon>Crustacea</taxon>
        <taxon>Multicrustacea</taxon>
        <taxon>Malacostraca</taxon>
        <taxon>Eumalacostraca</taxon>
        <taxon>Eucarida</taxon>
        <taxon>Decapoda</taxon>
        <taxon>Pleocyemata</taxon>
        <taxon>Brachyura</taxon>
        <taxon>Eubrachyura</taxon>
        <taxon>Portunoidea</taxon>
        <taxon>Portunidae</taxon>
        <taxon>Portuninae</taxon>
        <taxon>Portunus</taxon>
    </lineage>
</organism>
<proteinExistence type="predicted"/>
<keyword evidence="1" id="KW-1133">Transmembrane helix</keyword>
<evidence type="ECO:0000313" key="3">
    <source>
        <dbReference type="Proteomes" id="UP000324222"/>
    </source>
</evidence>
<name>A0A5B7HZB4_PORTR</name>
<dbReference type="AlphaFoldDB" id="A0A5B7HZB4"/>
<evidence type="ECO:0000256" key="1">
    <source>
        <dbReference type="SAM" id="Phobius"/>
    </source>
</evidence>
<accession>A0A5B7HZB4</accession>